<gene>
    <name evidence="1" type="ORF">FRACYDRAFT_247411</name>
</gene>
<dbReference type="Gene3D" id="3.80.10.10">
    <property type="entry name" value="Ribonuclease Inhibitor"/>
    <property type="match status" value="1"/>
</dbReference>
<dbReference type="AlphaFoldDB" id="A0A1E7EWZ6"/>
<evidence type="ECO:0008006" key="3">
    <source>
        <dbReference type="Google" id="ProtNLM"/>
    </source>
</evidence>
<evidence type="ECO:0000313" key="1">
    <source>
        <dbReference type="EMBL" id="OEU10377.1"/>
    </source>
</evidence>
<dbReference type="SUPFAM" id="SSF52047">
    <property type="entry name" value="RNI-like"/>
    <property type="match status" value="1"/>
</dbReference>
<protein>
    <recommendedName>
        <fullName evidence="3">RNI-like protein</fullName>
    </recommendedName>
</protein>
<dbReference type="InterPro" id="IPR032675">
    <property type="entry name" value="LRR_dom_sf"/>
</dbReference>
<dbReference type="EMBL" id="KV784372">
    <property type="protein sequence ID" value="OEU10377.1"/>
    <property type="molecule type" value="Genomic_DNA"/>
</dbReference>
<dbReference type="Proteomes" id="UP000095751">
    <property type="component" value="Unassembled WGS sequence"/>
</dbReference>
<keyword evidence="2" id="KW-1185">Reference proteome</keyword>
<dbReference type="InParanoid" id="A0A1E7EWZ6"/>
<proteinExistence type="predicted"/>
<dbReference type="KEGG" id="fcy:FRACYDRAFT_247411"/>
<name>A0A1E7EWZ6_9STRA</name>
<organism evidence="1 2">
    <name type="scientific">Fragilariopsis cylindrus CCMP1102</name>
    <dbReference type="NCBI Taxonomy" id="635003"/>
    <lineage>
        <taxon>Eukaryota</taxon>
        <taxon>Sar</taxon>
        <taxon>Stramenopiles</taxon>
        <taxon>Ochrophyta</taxon>
        <taxon>Bacillariophyta</taxon>
        <taxon>Bacillariophyceae</taxon>
        <taxon>Bacillariophycidae</taxon>
        <taxon>Bacillariales</taxon>
        <taxon>Bacillariaceae</taxon>
        <taxon>Fragilariopsis</taxon>
    </lineage>
</organism>
<reference evidence="1 2" key="1">
    <citation type="submission" date="2016-09" db="EMBL/GenBank/DDBJ databases">
        <title>Extensive genetic diversity and differential bi-allelic expression allows diatom success in the polar Southern Ocean.</title>
        <authorList>
            <consortium name="DOE Joint Genome Institute"/>
            <person name="Mock T."/>
            <person name="Otillar R.P."/>
            <person name="Strauss J."/>
            <person name="Dupont C."/>
            <person name="Frickenhaus S."/>
            <person name="Maumus F."/>
            <person name="Mcmullan M."/>
            <person name="Sanges R."/>
            <person name="Schmutz J."/>
            <person name="Toseland A."/>
            <person name="Valas R."/>
            <person name="Veluchamy A."/>
            <person name="Ward B.J."/>
            <person name="Allen A."/>
            <person name="Barry K."/>
            <person name="Falciatore A."/>
            <person name="Ferrante M."/>
            <person name="Fortunato A.E."/>
            <person name="Gloeckner G."/>
            <person name="Gruber A."/>
            <person name="Hipkin R."/>
            <person name="Janech M."/>
            <person name="Kroth P."/>
            <person name="Leese F."/>
            <person name="Lindquist E."/>
            <person name="Lyon B.R."/>
            <person name="Martin J."/>
            <person name="Mayer C."/>
            <person name="Parker M."/>
            <person name="Quesneville H."/>
            <person name="Raymond J."/>
            <person name="Uhlig C."/>
            <person name="Valentin K.U."/>
            <person name="Worden A.Z."/>
            <person name="Armbrust E.V."/>
            <person name="Bowler C."/>
            <person name="Green B."/>
            <person name="Moulton V."/>
            <person name="Van Oosterhout C."/>
            <person name="Grigoriev I."/>
        </authorList>
    </citation>
    <scope>NUCLEOTIDE SEQUENCE [LARGE SCALE GENOMIC DNA]</scope>
    <source>
        <strain evidence="1 2">CCMP1102</strain>
    </source>
</reference>
<evidence type="ECO:0000313" key="2">
    <source>
        <dbReference type="Proteomes" id="UP000095751"/>
    </source>
</evidence>
<accession>A0A1E7EWZ6</accession>
<sequence>MHLIPLNVDYHDGCVVLTILYDIGWLQLYFRQREEREEIQLLGSSEQQQRILDQYGSFLPCEYQFDFGDVESTNIDSDGRITYFAVPYIEHEMEEDEIRSYDLPPSVSRLQKLQKIKIFGCQRIPLELDDLPCLTEITFDYCDGNLFGCNIPVGLQLPHVTCVHLDVQEFPNSLVPFFNSLPIGLKKLWFNYLDKDNTNKIISSLQNYELKFCQSLTTLGIFSAGVDDDCLEQLLFEVVPRFPNLRNLVLNQCGIKSLHGAEKKITELGFVSNNTKLTKLDLGGNDISHNGLIISSESAFTKTNTVLKISLIYCCRM</sequence>